<dbReference type="SUPFAM" id="SSF64153">
    <property type="entry name" value="YjeF N-terminal domain-like"/>
    <property type="match status" value="1"/>
</dbReference>
<evidence type="ECO:0000256" key="18">
    <source>
        <dbReference type="ARBA" id="ARBA00032624"/>
    </source>
</evidence>
<dbReference type="AlphaFoldDB" id="A0A3B0YYW6"/>
<evidence type="ECO:0000256" key="13">
    <source>
        <dbReference type="ARBA" id="ARBA00023027"/>
    </source>
</evidence>
<dbReference type="EMBL" id="UOFQ01000038">
    <property type="protein sequence ID" value="VAW86258.1"/>
    <property type="molecule type" value="Genomic_DNA"/>
</dbReference>
<evidence type="ECO:0000256" key="11">
    <source>
        <dbReference type="ARBA" id="ARBA00022857"/>
    </source>
</evidence>
<comment type="catalytic activity">
    <reaction evidence="1">
        <text>(6R)-NADHX = (6S)-NADHX</text>
        <dbReference type="Rhea" id="RHEA:32215"/>
        <dbReference type="ChEBI" id="CHEBI:64074"/>
        <dbReference type="ChEBI" id="CHEBI:64075"/>
        <dbReference type="EC" id="5.1.99.6"/>
    </reaction>
</comment>
<keyword evidence="11" id="KW-0521">NADP</keyword>
<organism evidence="23">
    <name type="scientific">hydrothermal vent metagenome</name>
    <dbReference type="NCBI Taxonomy" id="652676"/>
    <lineage>
        <taxon>unclassified sequences</taxon>
        <taxon>metagenomes</taxon>
        <taxon>ecological metagenomes</taxon>
    </lineage>
</organism>
<evidence type="ECO:0000259" key="21">
    <source>
        <dbReference type="PROSITE" id="PS51383"/>
    </source>
</evidence>
<name>A0A3B0YYW6_9ZZZZ</name>
<dbReference type="PROSITE" id="PS51385">
    <property type="entry name" value="YJEF_N"/>
    <property type="match status" value="1"/>
</dbReference>
<dbReference type="EC" id="4.2.1.136" evidence="7"/>
<dbReference type="GO" id="GO:0052856">
    <property type="term" value="F:NAD(P)HX epimerase activity"/>
    <property type="evidence" value="ECO:0007669"/>
    <property type="project" value="UniProtKB-EC"/>
</dbReference>
<keyword evidence="12" id="KW-0630">Potassium</keyword>
<dbReference type="GO" id="GO:0005524">
    <property type="term" value="F:ATP binding"/>
    <property type="evidence" value="ECO:0007669"/>
    <property type="project" value="UniProtKB-KW"/>
</dbReference>
<dbReference type="PROSITE" id="PS51383">
    <property type="entry name" value="YJEF_C_3"/>
    <property type="match status" value="1"/>
</dbReference>
<evidence type="ECO:0000256" key="12">
    <source>
        <dbReference type="ARBA" id="ARBA00022958"/>
    </source>
</evidence>
<dbReference type="GO" id="GO:0052855">
    <property type="term" value="F:ADP-dependent NAD(P)H-hydrate dehydratase activity"/>
    <property type="evidence" value="ECO:0007669"/>
    <property type="project" value="UniProtKB-EC"/>
</dbReference>
<feature type="domain" description="YjeF C-terminal" evidence="21">
    <location>
        <begin position="230"/>
        <end position="497"/>
    </location>
</feature>
<dbReference type="HAMAP" id="MF_01965">
    <property type="entry name" value="NADHX_dehydratase"/>
    <property type="match status" value="1"/>
</dbReference>
<evidence type="ECO:0000313" key="23">
    <source>
        <dbReference type="EMBL" id="VAW86258.1"/>
    </source>
</evidence>
<dbReference type="InterPro" id="IPR017953">
    <property type="entry name" value="Carbohydrate_kinase_pred_CS"/>
</dbReference>
<evidence type="ECO:0000256" key="14">
    <source>
        <dbReference type="ARBA" id="ARBA00023235"/>
    </source>
</evidence>
<evidence type="ECO:0000256" key="2">
    <source>
        <dbReference type="ARBA" id="ARBA00000909"/>
    </source>
</evidence>
<dbReference type="SUPFAM" id="SSF53613">
    <property type="entry name" value="Ribokinase-like"/>
    <property type="match status" value="1"/>
</dbReference>
<dbReference type="NCBIfam" id="TIGR00196">
    <property type="entry name" value="yjeF_cterm"/>
    <property type="match status" value="1"/>
</dbReference>
<keyword evidence="15 23" id="KW-0456">Lyase</keyword>
<keyword evidence="13" id="KW-0520">NAD</keyword>
<evidence type="ECO:0000256" key="10">
    <source>
        <dbReference type="ARBA" id="ARBA00022840"/>
    </source>
</evidence>
<dbReference type="PROSITE" id="PS01050">
    <property type="entry name" value="YJEF_C_2"/>
    <property type="match status" value="1"/>
</dbReference>
<dbReference type="Gene3D" id="3.40.50.10260">
    <property type="entry name" value="YjeF N-terminal domain"/>
    <property type="match status" value="1"/>
</dbReference>
<dbReference type="PANTHER" id="PTHR12592:SF0">
    <property type="entry name" value="ATP-DEPENDENT (S)-NAD(P)H-HYDRATE DEHYDRATASE"/>
    <property type="match status" value="1"/>
</dbReference>
<comment type="function">
    <text evidence="17">Bifunctional enzyme that catalyzes the epimerization of the S- and R-forms of NAD(P)HX and the dehydration of the S-form of NAD(P)HX at the expense of ADP, which is converted to AMP. This allows the repair of both epimers of NAD(P)HX, a damaged form of NAD(P)H that is a result of enzymatic or heat-dependent hydration.</text>
</comment>
<dbReference type="HAMAP" id="MF_01966">
    <property type="entry name" value="NADHX_epimerase"/>
    <property type="match status" value="1"/>
</dbReference>
<proteinExistence type="inferred from homology"/>
<evidence type="ECO:0000256" key="1">
    <source>
        <dbReference type="ARBA" id="ARBA00000013"/>
    </source>
</evidence>
<dbReference type="Gene3D" id="3.40.1190.20">
    <property type="match status" value="1"/>
</dbReference>
<evidence type="ECO:0000256" key="19">
    <source>
        <dbReference type="ARBA" id="ARBA00048238"/>
    </source>
</evidence>
<gene>
    <name evidence="23" type="ORF">MNBD_GAMMA17-903</name>
</gene>
<dbReference type="EC" id="5.1.99.6" evidence="6"/>
<evidence type="ECO:0000256" key="8">
    <source>
        <dbReference type="ARBA" id="ARBA00022723"/>
    </source>
</evidence>
<comment type="cofactor">
    <cofactor evidence="3">
        <name>K(+)</name>
        <dbReference type="ChEBI" id="CHEBI:29103"/>
    </cofactor>
</comment>
<dbReference type="InterPro" id="IPR030677">
    <property type="entry name" value="Nnr"/>
</dbReference>
<keyword evidence="8" id="KW-0479">Metal-binding</keyword>
<evidence type="ECO:0000256" key="7">
    <source>
        <dbReference type="ARBA" id="ARBA00013129"/>
    </source>
</evidence>
<dbReference type="CDD" id="cd01171">
    <property type="entry name" value="YXKO-related"/>
    <property type="match status" value="1"/>
</dbReference>
<comment type="catalytic activity">
    <reaction evidence="20">
        <text>(6S)-NADPHX + ADP = AMP + phosphate + NADPH + H(+)</text>
        <dbReference type="Rhea" id="RHEA:32235"/>
        <dbReference type="ChEBI" id="CHEBI:15378"/>
        <dbReference type="ChEBI" id="CHEBI:43474"/>
        <dbReference type="ChEBI" id="CHEBI:57783"/>
        <dbReference type="ChEBI" id="CHEBI:64076"/>
        <dbReference type="ChEBI" id="CHEBI:456215"/>
        <dbReference type="ChEBI" id="CHEBI:456216"/>
        <dbReference type="EC" id="4.2.1.136"/>
    </reaction>
</comment>
<keyword evidence="9" id="KW-0547">Nucleotide-binding</keyword>
<dbReference type="InterPro" id="IPR029056">
    <property type="entry name" value="Ribokinase-like"/>
</dbReference>
<sequence>MIARMSLLPHTLYRAAAVRELERIAIEAFSIPGIELMTRAGEAAFAALSSRWPQARRIAVICGGGNNGGDGFVIARLAQVAGLEVSVALLVDVNSLQGDARLAYEAMVTVDIEVQPMSDHLLANADVIVDAMLGTGLNRHVAGRWRDAIVALNAASAPVLTIDIPSGLNADSGTAMGVAVQAEVTISFIGLKQGMLTADGPECCGDILFDDLEVPQMAYEKVAPAASRIDSERLSGLLPRRVRSAHKGDCGHVLLIGGAPGMSGAIQLAGEAALRCGAGRVSIATASEHAAILNQSRPELMVHAVADAAALRLLMNSADVIAIGPGLSTSTWGMAMLDTVLTSDAPLVVDADALNLLAVEPFMRDDWVLTPHPGEAARLLNMSTSQIQVDRFCAIDALQRQYGGVVVLKGAGTLVVDQDGTVSLCDVGNPGMASGGMGDVLTGVISGLIAQGLNLSDAARCGVWLHASAADRAALAGERGLLASDLMPHLRALVNGL</sequence>
<dbReference type="GO" id="GO:0046872">
    <property type="term" value="F:metal ion binding"/>
    <property type="evidence" value="ECO:0007669"/>
    <property type="project" value="UniProtKB-KW"/>
</dbReference>
<dbReference type="InterPro" id="IPR036652">
    <property type="entry name" value="YjeF_N_dom_sf"/>
</dbReference>
<evidence type="ECO:0000256" key="4">
    <source>
        <dbReference type="ARBA" id="ARBA00006001"/>
    </source>
</evidence>
<evidence type="ECO:0000256" key="17">
    <source>
        <dbReference type="ARBA" id="ARBA00025153"/>
    </source>
</evidence>
<evidence type="ECO:0000256" key="9">
    <source>
        <dbReference type="ARBA" id="ARBA00022741"/>
    </source>
</evidence>
<dbReference type="Pfam" id="PF01256">
    <property type="entry name" value="Carb_kinase"/>
    <property type="match status" value="1"/>
</dbReference>
<comment type="similarity">
    <text evidence="5">In the C-terminal section; belongs to the NnrD/CARKD family.</text>
</comment>
<evidence type="ECO:0000256" key="20">
    <source>
        <dbReference type="ARBA" id="ARBA00049209"/>
    </source>
</evidence>
<evidence type="ECO:0000256" key="16">
    <source>
        <dbReference type="ARBA" id="ARBA00023268"/>
    </source>
</evidence>
<keyword evidence="16" id="KW-0511">Multifunctional enzyme</keyword>
<dbReference type="InterPro" id="IPR004443">
    <property type="entry name" value="YjeF_N_dom"/>
</dbReference>
<feature type="domain" description="YjeF N-terminal" evidence="22">
    <location>
        <begin position="18"/>
        <end position="220"/>
    </location>
</feature>
<comment type="similarity">
    <text evidence="4">In the N-terminal section; belongs to the NnrE/AIBP family.</text>
</comment>
<dbReference type="GO" id="GO:0110051">
    <property type="term" value="P:metabolite repair"/>
    <property type="evidence" value="ECO:0007669"/>
    <property type="project" value="TreeGrafter"/>
</dbReference>
<dbReference type="Pfam" id="PF03853">
    <property type="entry name" value="YjeF_N"/>
    <property type="match status" value="1"/>
</dbReference>
<dbReference type="InterPro" id="IPR000631">
    <property type="entry name" value="CARKD"/>
</dbReference>
<reference evidence="23" key="1">
    <citation type="submission" date="2018-06" db="EMBL/GenBank/DDBJ databases">
        <authorList>
            <person name="Zhirakovskaya E."/>
        </authorList>
    </citation>
    <scope>NUCLEOTIDE SEQUENCE</scope>
</reference>
<evidence type="ECO:0000259" key="22">
    <source>
        <dbReference type="PROSITE" id="PS51385"/>
    </source>
</evidence>
<evidence type="ECO:0000256" key="5">
    <source>
        <dbReference type="ARBA" id="ARBA00009524"/>
    </source>
</evidence>
<dbReference type="PIRSF" id="PIRSF017184">
    <property type="entry name" value="Nnr"/>
    <property type="match status" value="1"/>
</dbReference>
<dbReference type="PANTHER" id="PTHR12592">
    <property type="entry name" value="ATP-DEPENDENT (S)-NAD(P)H-HYDRATE DEHYDRATASE FAMILY MEMBER"/>
    <property type="match status" value="1"/>
</dbReference>
<keyword evidence="10" id="KW-0067">ATP-binding</keyword>
<accession>A0A3B0YYW6</accession>
<comment type="catalytic activity">
    <reaction evidence="2">
        <text>(6R)-NADPHX = (6S)-NADPHX</text>
        <dbReference type="Rhea" id="RHEA:32227"/>
        <dbReference type="ChEBI" id="CHEBI:64076"/>
        <dbReference type="ChEBI" id="CHEBI:64077"/>
        <dbReference type="EC" id="5.1.99.6"/>
    </reaction>
</comment>
<evidence type="ECO:0000256" key="6">
    <source>
        <dbReference type="ARBA" id="ARBA00012228"/>
    </source>
</evidence>
<evidence type="ECO:0000256" key="15">
    <source>
        <dbReference type="ARBA" id="ARBA00023239"/>
    </source>
</evidence>
<protein>
    <recommendedName>
        <fullName evidence="18">Nicotinamide nucleotide repair protein</fullName>
        <ecNumber evidence="7">4.2.1.136</ecNumber>
        <ecNumber evidence="6">5.1.99.6</ecNumber>
    </recommendedName>
</protein>
<comment type="catalytic activity">
    <reaction evidence="19">
        <text>(6S)-NADHX + ADP = AMP + phosphate + NADH + H(+)</text>
        <dbReference type="Rhea" id="RHEA:32223"/>
        <dbReference type="ChEBI" id="CHEBI:15378"/>
        <dbReference type="ChEBI" id="CHEBI:43474"/>
        <dbReference type="ChEBI" id="CHEBI:57945"/>
        <dbReference type="ChEBI" id="CHEBI:64074"/>
        <dbReference type="ChEBI" id="CHEBI:456215"/>
        <dbReference type="ChEBI" id="CHEBI:456216"/>
        <dbReference type="EC" id="4.2.1.136"/>
    </reaction>
</comment>
<dbReference type="NCBIfam" id="TIGR00197">
    <property type="entry name" value="yjeF_nterm"/>
    <property type="match status" value="1"/>
</dbReference>
<evidence type="ECO:0000256" key="3">
    <source>
        <dbReference type="ARBA" id="ARBA00001958"/>
    </source>
</evidence>
<keyword evidence="14 23" id="KW-0413">Isomerase</keyword>